<dbReference type="PANTHER" id="PTHR47810:SF1">
    <property type="entry name" value="DNA LIGASE B"/>
    <property type="match status" value="1"/>
</dbReference>
<evidence type="ECO:0000256" key="3">
    <source>
        <dbReference type="ARBA" id="ARBA00022705"/>
    </source>
</evidence>
<feature type="chain" id="PRO_5014115502" evidence="7">
    <location>
        <begin position="18"/>
        <end position="266"/>
    </location>
</feature>
<feature type="signal peptide" evidence="7">
    <location>
        <begin position="1"/>
        <end position="17"/>
    </location>
</feature>
<dbReference type="GO" id="GO:0006260">
    <property type="term" value="P:DNA replication"/>
    <property type="evidence" value="ECO:0007669"/>
    <property type="project" value="UniProtKB-KW"/>
</dbReference>
<evidence type="ECO:0000256" key="4">
    <source>
        <dbReference type="ARBA" id="ARBA00022763"/>
    </source>
</evidence>
<dbReference type="Pfam" id="PF14743">
    <property type="entry name" value="DNA_ligase_OB_2"/>
    <property type="match status" value="1"/>
</dbReference>
<dbReference type="CDD" id="cd07896">
    <property type="entry name" value="Adenylation_kDNA_ligase_like"/>
    <property type="match status" value="1"/>
</dbReference>
<dbReference type="Proteomes" id="UP000234639">
    <property type="component" value="Unassembled WGS sequence"/>
</dbReference>
<comment type="caution">
    <text evidence="9">The sequence shown here is derived from an EMBL/GenBank/DDBJ whole genome shotgun (WGS) entry which is preliminary data.</text>
</comment>
<organism evidence="9 10">
    <name type="scientific">Campylobacter ureolyticus</name>
    <dbReference type="NCBI Taxonomy" id="827"/>
    <lineage>
        <taxon>Bacteria</taxon>
        <taxon>Pseudomonadati</taxon>
        <taxon>Campylobacterota</taxon>
        <taxon>Epsilonproteobacteria</taxon>
        <taxon>Campylobacterales</taxon>
        <taxon>Campylobacteraceae</taxon>
        <taxon>Campylobacter</taxon>
    </lineage>
</organism>
<dbReference type="InterPro" id="IPR050326">
    <property type="entry name" value="NAD_dep_DNA_ligaseB"/>
</dbReference>
<dbReference type="InterPro" id="IPR012310">
    <property type="entry name" value="DNA_ligase_ATP-dep_cent"/>
</dbReference>
<proteinExistence type="predicted"/>
<comment type="catalytic activity">
    <reaction evidence="6">
        <text>ATP + (deoxyribonucleotide)n-3'-hydroxyl + 5'-phospho-(deoxyribonucleotide)m = (deoxyribonucleotide)n+m + AMP + diphosphate.</text>
        <dbReference type="EC" id="6.5.1.1"/>
    </reaction>
</comment>
<dbReference type="InterPro" id="IPR012340">
    <property type="entry name" value="NA-bd_OB-fold"/>
</dbReference>
<dbReference type="PROSITE" id="PS00333">
    <property type="entry name" value="DNA_LIGASE_A2"/>
    <property type="match status" value="1"/>
</dbReference>
<dbReference type="GO" id="GO:0006281">
    <property type="term" value="P:DNA repair"/>
    <property type="evidence" value="ECO:0007669"/>
    <property type="project" value="UniProtKB-KW"/>
</dbReference>
<accession>A0A2I1NAQ3</accession>
<dbReference type="GO" id="GO:0005524">
    <property type="term" value="F:ATP binding"/>
    <property type="evidence" value="ECO:0007669"/>
    <property type="project" value="InterPro"/>
</dbReference>
<reference evidence="9 10" key="1">
    <citation type="submission" date="2017-12" db="EMBL/GenBank/DDBJ databases">
        <title>Phylogenetic diversity of female urinary microbiome.</title>
        <authorList>
            <person name="Thomas-White K."/>
            <person name="Wolfe A.J."/>
        </authorList>
    </citation>
    <scope>NUCLEOTIDE SEQUENCE [LARGE SCALE GENOMIC DNA]</scope>
    <source>
        <strain evidence="9 10">UMB0112</strain>
    </source>
</reference>
<dbReference type="GO" id="GO:0006310">
    <property type="term" value="P:DNA recombination"/>
    <property type="evidence" value="ECO:0007669"/>
    <property type="project" value="InterPro"/>
</dbReference>
<name>A0A2I1NAQ3_9BACT</name>
<evidence type="ECO:0000259" key="8">
    <source>
        <dbReference type="PROSITE" id="PS50160"/>
    </source>
</evidence>
<dbReference type="PROSITE" id="PS50160">
    <property type="entry name" value="DNA_LIGASE_A3"/>
    <property type="match status" value="1"/>
</dbReference>
<keyword evidence="4" id="KW-0227">DNA damage</keyword>
<dbReference type="CDD" id="cd08041">
    <property type="entry name" value="OBF_kDNA_ligase_like"/>
    <property type="match status" value="1"/>
</dbReference>
<evidence type="ECO:0000256" key="7">
    <source>
        <dbReference type="SAM" id="SignalP"/>
    </source>
</evidence>
<evidence type="ECO:0000256" key="1">
    <source>
        <dbReference type="ARBA" id="ARBA00001968"/>
    </source>
</evidence>
<evidence type="ECO:0000313" key="10">
    <source>
        <dbReference type="Proteomes" id="UP000234639"/>
    </source>
</evidence>
<dbReference type="InterPro" id="IPR016059">
    <property type="entry name" value="DNA_ligase_ATP-dep_CS"/>
</dbReference>
<keyword evidence="5" id="KW-0234">DNA repair</keyword>
<dbReference type="GO" id="GO:0003910">
    <property type="term" value="F:DNA ligase (ATP) activity"/>
    <property type="evidence" value="ECO:0007669"/>
    <property type="project" value="UniProtKB-EC"/>
</dbReference>
<dbReference type="Gene3D" id="3.30.470.30">
    <property type="entry name" value="DNA ligase/mRNA capping enzyme"/>
    <property type="match status" value="1"/>
</dbReference>
<dbReference type="PANTHER" id="PTHR47810">
    <property type="entry name" value="DNA LIGASE"/>
    <property type="match status" value="1"/>
</dbReference>
<dbReference type="SUPFAM" id="SSF56091">
    <property type="entry name" value="DNA ligase/mRNA capping enzyme, catalytic domain"/>
    <property type="match status" value="1"/>
</dbReference>
<keyword evidence="7" id="KW-0732">Signal</keyword>
<evidence type="ECO:0000313" key="9">
    <source>
        <dbReference type="EMBL" id="PKZ29474.1"/>
    </source>
</evidence>
<dbReference type="Gene3D" id="2.40.50.140">
    <property type="entry name" value="Nucleic acid-binding proteins"/>
    <property type="match status" value="1"/>
</dbReference>
<sequence length="266" mass="30866">MKFKWLLVCLFFANLNAVMLLSEYKDENLSGWFMSEKLDGVRATWDGKNLISRKGNKFGAPKFFTKDFPKTKLDGELYTKRDDFEKIASITSKLTPSDEWKELKFYIFDMPDFEENFSIKYEKMKEISKNSKFIEVISQTRVKNNDEVFKFLDEVVAGGGEGVVVRDPNLIYENKRSTKILKIKKFKDAECEVVKINPGKGKFEGLMGSIDCKMPNSKVFKIGSGFKESDRKNPPKIGQIITYKYQNLTTNEVPRFPVFLRIRDEI</sequence>
<dbReference type="EMBL" id="PKHU01000003">
    <property type="protein sequence ID" value="PKZ29474.1"/>
    <property type="molecule type" value="Genomic_DNA"/>
</dbReference>
<dbReference type="SUPFAM" id="SSF50249">
    <property type="entry name" value="Nucleic acid-binding proteins"/>
    <property type="match status" value="1"/>
</dbReference>
<evidence type="ECO:0000256" key="2">
    <source>
        <dbReference type="ARBA" id="ARBA00022598"/>
    </source>
</evidence>
<evidence type="ECO:0000256" key="6">
    <source>
        <dbReference type="ARBA" id="ARBA00034003"/>
    </source>
</evidence>
<dbReference type="Gene3D" id="3.30.1490.70">
    <property type="match status" value="1"/>
</dbReference>
<protein>
    <submittedName>
        <fullName evidence="9">DNA ligase</fullName>
    </submittedName>
</protein>
<dbReference type="AlphaFoldDB" id="A0A2I1NAQ3"/>
<comment type="cofactor">
    <cofactor evidence="1">
        <name>a divalent metal cation</name>
        <dbReference type="ChEBI" id="CHEBI:60240"/>
    </cofactor>
</comment>
<keyword evidence="3" id="KW-0235">DNA replication</keyword>
<dbReference type="RefSeq" id="WP_101637050.1">
    <property type="nucleotide sequence ID" value="NZ_PKHU01000003.1"/>
</dbReference>
<feature type="domain" description="ATP-dependent DNA ligase family profile" evidence="8">
    <location>
        <begin position="124"/>
        <end position="185"/>
    </location>
</feature>
<dbReference type="Pfam" id="PF01068">
    <property type="entry name" value="DNA_ligase_A_M"/>
    <property type="match status" value="1"/>
</dbReference>
<gene>
    <name evidence="9" type="ORF">CYJ41_03725</name>
</gene>
<evidence type="ECO:0000256" key="5">
    <source>
        <dbReference type="ARBA" id="ARBA00023204"/>
    </source>
</evidence>
<dbReference type="NCBIfam" id="NF006592">
    <property type="entry name" value="PRK09125.1"/>
    <property type="match status" value="1"/>
</dbReference>
<keyword evidence="2 9" id="KW-0436">Ligase</keyword>
<dbReference type="InterPro" id="IPR029319">
    <property type="entry name" value="DNA_ligase_OB"/>
</dbReference>